<dbReference type="EC" id="2.7.13.3" evidence="2"/>
<keyword evidence="8" id="KW-0902">Two-component regulatory system</keyword>
<keyword evidence="3" id="KW-0597">Phosphoprotein</keyword>
<keyword evidence="5" id="KW-0547">Nucleotide-binding</keyword>
<keyword evidence="7" id="KW-0067">ATP-binding</keyword>
<feature type="domain" description="Histidine kinase" evidence="10">
    <location>
        <begin position="214"/>
        <end position="415"/>
    </location>
</feature>
<reference evidence="12" key="1">
    <citation type="submission" date="2019-08" db="EMBL/GenBank/DDBJ databases">
        <authorList>
            <person name="Zheng X."/>
        </authorList>
    </citation>
    <scope>NUCLEOTIDE SEQUENCE [LARGE SCALE GENOMIC DNA]</scope>
    <source>
        <strain evidence="12">FJAT-25496</strain>
    </source>
</reference>
<protein>
    <recommendedName>
        <fullName evidence="2">histidine kinase</fullName>
        <ecNumber evidence="2">2.7.13.3</ecNumber>
    </recommendedName>
</protein>
<organism evidence="11 12">
    <name type="scientific">Cytobacillus dafuensis</name>
    <name type="common">Bacillus dafuensis</name>
    <dbReference type="NCBI Taxonomy" id="1742359"/>
    <lineage>
        <taxon>Bacteria</taxon>
        <taxon>Bacillati</taxon>
        <taxon>Bacillota</taxon>
        <taxon>Bacilli</taxon>
        <taxon>Bacillales</taxon>
        <taxon>Bacillaceae</taxon>
        <taxon>Cytobacillus</taxon>
    </lineage>
</organism>
<evidence type="ECO:0000256" key="6">
    <source>
        <dbReference type="ARBA" id="ARBA00022777"/>
    </source>
</evidence>
<evidence type="ECO:0000259" key="10">
    <source>
        <dbReference type="PROSITE" id="PS50109"/>
    </source>
</evidence>
<feature type="transmembrane region" description="Helical" evidence="9">
    <location>
        <begin position="117"/>
        <end position="135"/>
    </location>
</feature>
<comment type="catalytic activity">
    <reaction evidence="1">
        <text>ATP + protein L-histidine = ADP + protein N-phospho-L-histidine.</text>
        <dbReference type="EC" id="2.7.13.3"/>
    </reaction>
</comment>
<dbReference type="InterPro" id="IPR005467">
    <property type="entry name" value="His_kinase_dom"/>
</dbReference>
<feature type="transmembrane region" description="Helical" evidence="9">
    <location>
        <begin position="41"/>
        <end position="60"/>
    </location>
</feature>
<evidence type="ECO:0000256" key="5">
    <source>
        <dbReference type="ARBA" id="ARBA00022741"/>
    </source>
</evidence>
<evidence type="ECO:0000256" key="3">
    <source>
        <dbReference type="ARBA" id="ARBA00022553"/>
    </source>
</evidence>
<evidence type="ECO:0000256" key="9">
    <source>
        <dbReference type="SAM" id="Phobius"/>
    </source>
</evidence>
<evidence type="ECO:0000256" key="2">
    <source>
        <dbReference type="ARBA" id="ARBA00012438"/>
    </source>
</evidence>
<dbReference type="PANTHER" id="PTHR43547">
    <property type="entry name" value="TWO-COMPONENT HISTIDINE KINASE"/>
    <property type="match status" value="1"/>
</dbReference>
<sequence length="421" mass="47362">MFFRKSFYKTEWTSLFLTAAFTAIASEIKVIPFSGEDFRFGLGSIAFFLLILILPPVSLIRTGISTGITVICFRIFGDILFNHVPFWISFKSHLPVFLYYFLFALGFSVIKIENFKTYPLLLGAFAAIFEFIGNTAEHLMRYWLLNHANLGLQEWVLLGGVALLRSYFVVGLYSSITVSEQKKQMQEMLGVGSELYVETLYLQKSLDNIEQITVSSHDLYRKLKKKNLSDLSKQALLITQEIHEVKKDSQRILSGLSKISTHKKIGVVLLSDVLGIVVTANEKYSELLGKKITFHFELSTDFETDQQIPLLAILNNLTANAIEAIEETGTIHIEIFDESDYTAFIVKDTGKGISEEDLSFIFEPGYTTKYNDHGVAATGIGLSHVQDIVHSLKGQIKIESSAKGTTFRLQIPANNLKCTFI</sequence>
<evidence type="ECO:0000256" key="7">
    <source>
        <dbReference type="ARBA" id="ARBA00022840"/>
    </source>
</evidence>
<dbReference type="KEGG" id="bda:FSZ17_04965"/>
<dbReference type="Proteomes" id="UP000321555">
    <property type="component" value="Chromosome"/>
</dbReference>
<dbReference type="PANTHER" id="PTHR43547:SF2">
    <property type="entry name" value="HYBRID SIGNAL TRANSDUCTION HISTIDINE KINASE C"/>
    <property type="match status" value="1"/>
</dbReference>
<dbReference type="SUPFAM" id="SSF55874">
    <property type="entry name" value="ATPase domain of HSP90 chaperone/DNA topoisomerase II/histidine kinase"/>
    <property type="match status" value="1"/>
</dbReference>
<dbReference type="SMART" id="SM00387">
    <property type="entry name" value="HATPase_c"/>
    <property type="match status" value="1"/>
</dbReference>
<dbReference type="InterPro" id="IPR004358">
    <property type="entry name" value="Sig_transdc_His_kin-like_C"/>
</dbReference>
<feature type="transmembrane region" description="Helical" evidence="9">
    <location>
        <begin position="155"/>
        <end position="176"/>
    </location>
</feature>
<feature type="transmembrane region" description="Helical" evidence="9">
    <location>
        <begin position="67"/>
        <end position="88"/>
    </location>
</feature>
<accession>A0A5B8Z1C4</accession>
<keyword evidence="4" id="KW-0808">Transferase</keyword>
<dbReference type="Gene3D" id="3.30.565.10">
    <property type="entry name" value="Histidine kinase-like ATPase, C-terminal domain"/>
    <property type="match status" value="1"/>
</dbReference>
<dbReference type="EMBL" id="CP042593">
    <property type="protein sequence ID" value="QED46678.1"/>
    <property type="molecule type" value="Genomic_DNA"/>
</dbReference>
<dbReference type="PRINTS" id="PR00344">
    <property type="entry name" value="BCTRLSENSOR"/>
</dbReference>
<dbReference type="AlphaFoldDB" id="A0A5B8Z1C4"/>
<dbReference type="GO" id="GO:0000155">
    <property type="term" value="F:phosphorelay sensor kinase activity"/>
    <property type="evidence" value="ECO:0007669"/>
    <property type="project" value="TreeGrafter"/>
</dbReference>
<evidence type="ECO:0000256" key="8">
    <source>
        <dbReference type="ARBA" id="ARBA00023012"/>
    </source>
</evidence>
<keyword evidence="9" id="KW-1133">Transmembrane helix</keyword>
<name>A0A5B8Z1C4_CYTDA</name>
<dbReference type="STRING" id="1742359.GCA_001439625_00936"/>
<evidence type="ECO:0000313" key="11">
    <source>
        <dbReference type="EMBL" id="QED46678.1"/>
    </source>
</evidence>
<evidence type="ECO:0000256" key="4">
    <source>
        <dbReference type="ARBA" id="ARBA00022679"/>
    </source>
</evidence>
<dbReference type="PROSITE" id="PS50109">
    <property type="entry name" value="HIS_KIN"/>
    <property type="match status" value="1"/>
</dbReference>
<dbReference type="RefSeq" id="WP_057775992.1">
    <property type="nucleotide sequence ID" value="NZ_CP042593.1"/>
</dbReference>
<keyword evidence="9" id="KW-0812">Transmembrane</keyword>
<proteinExistence type="predicted"/>
<dbReference type="Pfam" id="PF02518">
    <property type="entry name" value="HATPase_c"/>
    <property type="match status" value="1"/>
</dbReference>
<keyword evidence="9" id="KW-0472">Membrane</keyword>
<evidence type="ECO:0000313" key="12">
    <source>
        <dbReference type="Proteomes" id="UP000321555"/>
    </source>
</evidence>
<dbReference type="InterPro" id="IPR003594">
    <property type="entry name" value="HATPase_dom"/>
</dbReference>
<keyword evidence="6 11" id="KW-0418">Kinase</keyword>
<dbReference type="InterPro" id="IPR036890">
    <property type="entry name" value="HATPase_C_sf"/>
</dbReference>
<dbReference type="GO" id="GO:0005524">
    <property type="term" value="F:ATP binding"/>
    <property type="evidence" value="ECO:0007669"/>
    <property type="project" value="UniProtKB-KW"/>
</dbReference>
<feature type="transmembrane region" description="Helical" evidence="9">
    <location>
        <begin position="94"/>
        <end position="110"/>
    </location>
</feature>
<gene>
    <name evidence="11" type="ORF">FSZ17_04965</name>
</gene>
<dbReference type="CDD" id="cd00075">
    <property type="entry name" value="HATPase"/>
    <property type="match status" value="1"/>
</dbReference>
<keyword evidence="12" id="KW-1185">Reference proteome</keyword>
<dbReference type="OrthoDB" id="1674512at2"/>
<evidence type="ECO:0000256" key="1">
    <source>
        <dbReference type="ARBA" id="ARBA00000085"/>
    </source>
</evidence>